<sequence>MMDVREAMQVGEASYATQLGELRRAGFAASFTQTGGMCAALEIVLERGYLLVTNSEDELPWSPEELRGWGVGYYECEDVSEGPVVFVETPRTDARALVASVVACLRERADVSRLKS</sequence>
<proteinExistence type="predicted"/>
<dbReference type="EMBL" id="BAABHO010000059">
    <property type="protein sequence ID" value="GAA4807983.1"/>
    <property type="molecule type" value="Genomic_DNA"/>
</dbReference>
<evidence type="ECO:0000313" key="1">
    <source>
        <dbReference type="EMBL" id="GAA4807983.1"/>
    </source>
</evidence>
<keyword evidence="2" id="KW-1185">Reference proteome</keyword>
<accession>A0ABP9CFC6</accession>
<organism evidence="1 2">
    <name type="scientific">Actinomycetospora chlora</name>
    <dbReference type="NCBI Taxonomy" id="663608"/>
    <lineage>
        <taxon>Bacteria</taxon>
        <taxon>Bacillati</taxon>
        <taxon>Actinomycetota</taxon>
        <taxon>Actinomycetes</taxon>
        <taxon>Pseudonocardiales</taxon>
        <taxon>Pseudonocardiaceae</taxon>
        <taxon>Actinomycetospora</taxon>
    </lineage>
</organism>
<comment type="caution">
    <text evidence="1">The sequence shown here is derived from an EMBL/GenBank/DDBJ whole genome shotgun (WGS) entry which is preliminary data.</text>
</comment>
<reference evidence="2" key="1">
    <citation type="journal article" date="2019" name="Int. J. Syst. Evol. Microbiol.">
        <title>The Global Catalogue of Microorganisms (GCM) 10K type strain sequencing project: providing services to taxonomists for standard genome sequencing and annotation.</title>
        <authorList>
            <consortium name="The Broad Institute Genomics Platform"/>
            <consortium name="The Broad Institute Genome Sequencing Center for Infectious Disease"/>
            <person name="Wu L."/>
            <person name="Ma J."/>
        </authorList>
    </citation>
    <scope>NUCLEOTIDE SEQUENCE [LARGE SCALE GENOMIC DNA]</scope>
    <source>
        <strain evidence="2">JCM 17979</strain>
    </source>
</reference>
<evidence type="ECO:0000313" key="2">
    <source>
        <dbReference type="Proteomes" id="UP001500928"/>
    </source>
</evidence>
<name>A0ABP9CFC6_9PSEU</name>
<protein>
    <submittedName>
        <fullName evidence="1">Uncharacterized protein</fullName>
    </submittedName>
</protein>
<dbReference type="Proteomes" id="UP001500928">
    <property type="component" value="Unassembled WGS sequence"/>
</dbReference>
<gene>
    <name evidence="1" type="ORF">GCM10023200_52070</name>
</gene>
<dbReference type="RefSeq" id="WP_345422869.1">
    <property type="nucleotide sequence ID" value="NZ_BAABHO010000059.1"/>
</dbReference>